<protein>
    <submittedName>
        <fullName evidence="1">Cro/Cl family transcriptional regulator</fullName>
    </submittedName>
</protein>
<dbReference type="RefSeq" id="WP_306403383.1">
    <property type="nucleotide sequence ID" value="NZ_JAVBZS010000193.1"/>
</dbReference>
<dbReference type="AlphaFoldDB" id="A0AAJ1SN92"/>
<organism evidence="1 2">
    <name type="scientific">Enterococcus lactis</name>
    <dbReference type="NCBI Taxonomy" id="357441"/>
    <lineage>
        <taxon>Bacteria</taxon>
        <taxon>Bacillati</taxon>
        <taxon>Bacillota</taxon>
        <taxon>Bacilli</taxon>
        <taxon>Lactobacillales</taxon>
        <taxon>Enterococcaceae</taxon>
        <taxon>Enterococcus</taxon>
    </lineage>
</organism>
<evidence type="ECO:0000313" key="2">
    <source>
        <dbReference type="Proteomes" id="UP001238215"/>
    </source>
</evidence>
<sequence length="85" mass="9929">MLSNYQLVTVIADFFNVSTDFLLNRTSDPTPPKRSEEDQLGDSILSHFRLNTADMEVEDIEELEEELNEYMDFLVQRSKAKKNKK</sequence>
<dbReference type="EMBL" id="JAVBZS010000193">
    <property type="protein sequence ID" value="MDP8591428.1"/>
    <property type="molecule type" value="Genomic_DNA"/>
</dbReference>
<proteinExistence type="predicted"/>
<keyword evidence="2" id="KW-1185">Reference proteome</keyword>
<accession>A0AAJ1SN92</accession>
<gene>
    <name evidence="1" type="ORF">RAN64_15885</name>
</gene>
<dbReference type="Proteomes" id="UP001238215">
    <property type="component" value="Unassembled WGS sequence"/>
</dbReference>
<reference evidence="1 2" key="1">
    <citation type="submission" date="2023-08" db="EMBL/GenBank/DDBJ databases">
        <title>Whole genome sequencing of Enterococcus.</title>
        <authorList>
            <person name="Kaptchouang Tchatchouang C.D."/>
            <person name="Ateba C.N."/>
        </authorList>
    </citation>
    <scope>NUCLEOTIDE SEQUENCE [LARGE SCALE GENOMIC DNA]</scope>
    <source>
        <strain evidence="1 2">ENT3_CNKT_NWU</strain>
    </source>
</reference>
<name>A0AAJ1SN92_9ENTE</name>
<evidence type="ECO:0000313" key="1">
    <source>
        <dbReference type="EMBL" id="MDP8591428.1"/>
    </source>
</evidence>
<comment type="caution">
    <text evidence="1">The sequence shown here is derived from an EMBL/GenBank/DDBJ whole genome shotgun (WGS) entry which is preliminary data.</text>
</comment>